<reference evidence="3" key="1">
    <citation type="submission" date="2021-03" db="EMBL/GenBank/DDBJ databases">
        <authorList>
            <person name="Wang G."/>
        </authorList>
    </citation>
    <scope>NUCLEOTIDE SEQUENCE</scope>
    <source>
        <strain evidence="3">KCTC 12899</strain>
    </source>
</reference>
<dbReference type="EMBL" id="JAFREP010000003">
    <property type="protein sequence ID" value="MBO1317584.1"/>
    <property type="molecule type" value="Genomic_DNA"/>
</dbReference>
<organism evidence="3 4">
    <name type="scientific">Acanthopleuribacter pedis</name>
    <dbReference type="NCBI Taxonomy" id="442870"/>
    <lineage>
        <taxon>Bacteria</taxon>
        <taxon>Pseudomonadati</taxon>
        <taxon>Acidobacteriota</taxon>
        <taxon>Holophagae</taxon>
        <taxon>Acanthopleuribacterales</taxon>
        <taxon>Acanthopleuribacteraceae</taxon>
        <taxon>Acanthopleuribacter</taxon>
    </lineage>
</organism>
<protein>
    <recommendedName>
        <fullName evidence="2">DUF5916 domain-containing protein</fullName>
    </recommendedName>
</protein>
<dbReference type="SUPFAM" id="SSF56935">
    <property type="entry name" value="Porins"/>
    <property type="match status" value="1"/>
</dbReference>
<sequence length="740" mass="83793">MRALICLALLLGSPSLAETAVIDGRLDEDHWQDARVFDQFVTTQPLTLATPQYPTRVRLVATADGLLIGFENSHPPELSRTRAKKPRDQSLEADRVSVMIDFQNNGSTAYEFTVSLANSIQDGIIADQKRFSYDWDGFWEHAVSESDTHWYVELRVPWSAVPAAKGRGDQRNINVFFSRVIHERGIRYSFPGASWERPTFVADFHPVSVPNFKSSLLDFFPYATAIRDERNGDEDFDGGLDLFWKPNGNHQVTLTINPDFGQVESDDLIVNFSAVEAFFSEKRPFFTENQALFDMSTTKGGRLIHTRRIGASHDNPEAGPADILAALKYTGQAANWEFGVFGAAEDDADTAQGSDFYVARARYNGQRMRIGAVAGWTDRPTLDRDALMTAVDLEFKPKPGVLVRGQIINTRAEEAGEKEDGRGAWVRADWSPNDSWSIGGEMSRYDASYDINDLGFMSRNDVEDMELNLTRRKRTFSAKSPIQEQELEGELAFSQNTAGDHLPVAVELAHTTQFKNTAELEIVMEHETTGMDDRVTRGNNLVRYPKQTLFYVNYVGPSVGVFRYDLSFLLTPEAMNEYAWEVEPSFALFINDNLNLSLQPNFRKGDEWLIWERDNDLASFRHETWDTALNLDWFPARSQELRLKFQWIGISARGRDRYRAAADGTLNPVAGPVDDFVVSNSGLQIRYRYLLGPLTEIAAVYSRGGDYAEMERTLGFSRLFAAGWRETIADQFFLKVRYRL</sequence>
<feature type="domain" description="DUF5916" evidence="2">
    <location>
        <begin position="217"/>
        <end position="313"/>
    </location>
</feature>
<dbReference type="SUPFAM" id="SSF49344">
    <property type="entry name" value="CBD9-like"/>
    <property type="match status" value="1"/>
</dbReference>
<dbReference type="InterPro" id="IPR045670">
    <property type="entry name" value="DUF5916"/>
</dbReference>
<feature type="chain" id="PRO_5035299639" description="DUF5916 domain-containing protein" evidence="1">
    <location>
        <begin position="18"/>
        <end position="740"/>
    </location>
</feature>
<keyword evidence="4" id="KW-1185">Reference proteome</keyword>
<accession>A0A8J7Q6G8</accession>
<feature type="signal peptide" evidence="1">
    <location>
        <begin position="1"/>
        <end position="17"/>
    </location>
</feature>
<name>A0A8J7Q6G8_9BACT</name>
<dbReference type="Proteomes" id="UP000664417">
    <property type="component" value="Unassembled WGS sequence"/>
</dbReference>
<dbReference type="Pfam" id="PF19313">
    <property type="entry name" value="DUF5916"/>
    <property type="match status" value="2"/>
</dbReference>
<gene>
    <name evidence="3" type="ORF">J3U88_03860</name>
</gene>
<comment type="caution">
    <text evidence="3">The sequence shown here is derived from an EMBL/GenBank/DDBJ whole genome shotgun (WGS) entry which is preliminary data.</text>
</comment>
<evidence type="ECO:0000256" key="1">
    <source>
        <dbReference type="SAM" id="SignalP"/>
    </source>
</evidence>
<evidence type="ECO:0000259" key="2">
    <source>
        <dbReference type="Pfam" id="PF19313"/>
    </source>
</evidence>
<dbReference type="AlphaFoldDB" id="A0A8J7Q6G8"/>
<proteinExistence type="predicted"/>
<evidence type="ECO:0000313" key="4">
    <source>
        <dbReference type="Proteomes" id="UP000664417"/>
    </source>
</evidence>
<keyword evidence="1" id="KW-0732">Signal</keyword>
<dbReference type="Gene3D" id="2.60.40.1190">
    <property type="match status" value="1"/>
</dbReference>
<feature type="domain" description="DUF5916" evidence="2">
    <location>
        <begin position="383"/>
        <end position="738"/>
    </location>
</feature>
<dbReference type="RefSeq" id="WP_207856900.1">
    <property type="nucleotide sequence ID" value="NZ_JAFREP010000003.1"/>
</dbReference>
<evidence type="ECO:0000313" key="3">
    <source>
        <dbReference type="EMBL" id="MBO1317584.1"/>
    </source>
</evidence>